<reference evidence="2 3" key="1">
    <citation type="submission" date="2024-06" db="EMBL/GenBank/DDBJ databases">
        <title>The Natural Products Discovery Center: Release of the First 8490 Sequenced Strains for Exploring Actinobacteria Biosynthetic Diversity.</title>
        <authorList>
            <person name="Kalkreuter E."/>
            <person name="Kautsar S.A."/>
            <person name="Yang D."/>
            <person name="Bader C.D."/>
            <person name="Teijaro C.N."/>
            <person name="Fluegel L."/>
            <person name="Davis C.M."/>
            <person name="Simpson J.R."/>
            <person name="Lauterbach L."/>
            <person name="Steele A.D."/>
            <person name="Gui C."/>
            <person name="Meng S."/>
            <person name="Li G."/>
            <person name="Viehrig K."/>
            <person name="Ye F."/>
            <person name="Su P."/>
            <person name="Kiefer A.F."/>
            <person name="Nichols A."/>
            <person name="Cepeda A.J."/>
            <person name="Yan W."/>
            <person name="Fan B."/>
            <person name="Jiang Y."/>
            <person name="Adhikari A."/>
            <person name="Zheng C.-J."/>
            <person name="Schuster L."/>
            <person name="Cowan T.M."/>
            <person name="Smanski M.J."/>
            <person name="Chevrette M.G."/>
            <person name="De Carvalho L.P.S."/>
            <person name="Shen B."/>
        </authorList>
    </citation>
    <scope>NUCLEOTIDE SEQUENCE [LARGE SCALE GENOMIC DNA]</scope>
    <source>
        <strain evidence="2 3">NPDC006286</strain>
    </source>
</reference>
<gene>
    <name evidence="2" type="ORF">ABZ071_21155</name>
</gene>
<dbReference type="Proteomes" id="UP001550348">
    <property type="component" value="Unassembled WGS sequence"/>
</dbReference>
<proteinExistence type="predicted"/>
<keyword evidence="1" id="KW-0732">Signal</keyword>
<protein>
    <recommendedName>
        <fullName evidence="4">Peptidase inhibitor family I36</fullName>
    </recommendedName>
</protein>
<sequence length="168" mass="19223">MVNSRARRILLAAVLAWLLAILCTPTAALAENTAHQRQLADYLAAHPGGTVVNDNEISYQGGRFVVTLRRAEVGTTATADCPWGWYCFYEWPNFGYPRGRLSSCGWQNLATWSWQYRVESAHYNLGSGYVSFYYYFDQRLFDVGAGNRVRSDASPYRNWANYVYRYCP</sequence>
<evidence type="ECO:0008006" key="4">
    <source>
        <dbReference type="Google" id="ProtNLM"/>
    </source>
</evidence>
<comment type="caution">
    <text evidence="2">The sequence shown here is derived from an EMBL/GenBank/DDBJ whole genome shotgun (WGS) entry which is preliminary data.</text>
</comment>
<evidence type="ECO:0000313" key="2">
    <source>
        <dbReference type="EMBL" id="MEU0154387.1"/>
    </source>
</evidence>
<feature type="chain" id="PRO_5045571418" description="Peptidase inhibitor family I36" evidence="1">
    <location>
        <begin position="31"/>
        <end position="168"/>
    </location>
</feature>
<dbReference type="RefSeq" id="WP_355666086.1">
    <property type="nucleotide sequence ID" value="NZ_JBEXRX010000067.1"/>
</dbReference>
<name>A0ABV2VNL5_9ACTN</name>
<keyword evidence="3" id="KW-1185">Reference proteome</keyword>
<feature type="signal peptide" evidence="1">
    <location>
        <begin position="1"/>
        <end position="30"/>
    </location>
</feature>
<accession>A0ABV2VNL5</accession>
<evidence type="ECO:0000313" key="3">
    <source>
        <dbReference type="Proteomes" id="UP001550348"/>
    </source>
</evidence>
<dbReference type="EMBL" id="JBEXRX010000067">
    <property type="protein sequence ID" value="MEU0154387.1"/>
    <property type="molecule type" value="Genomic_DNA"/>
</dbReference>
<evidence type="ECO:0000256" key="1">
    <source>
        <dbReference type="SAM" id="SignalP"/>
    </source>
</evidence>
<organism evidence="2 3">
    <name type="scientific">Micromonospora fulviviridis</name>
    <dbReference type="NCBI Taxonomy" id="47860"/>
    <lineage>
        <taxon>Bacteria</taxon>
        <taxon>Bacillati</taxon>
        <taxon>Actinomycetota</taxon>
        <taxon>Actinomycetes</taxon>
        <taxon>Micromonosporales</taxon>
        <taxon>Micromonosporaceae</taxon>
        <taxon>Micromonospora</taxon>
    </lineage>
</organism>